<reference evidence="1 2" key="1">
    <citation type="journal article" date="2015" name="Nature">
        <title>rRNA introns, odd ribosomes, and small enigmatic genomes across a large radiation of phyla.</title>
        <authorList>
            <person name="Brown C.T."/>
            <person name="Hug L.A."/>
            <person name="Thomas B.C."/>
            <person name="Sharon I."/>
            <person name="Castelle C.J."/>
            <person name="Singh A."/>
            <person name="Wilkins M.J."/>
            <person name="Williams K.H."/>
            <person name="Banfield J.F."/>
        </authorList>
    </citation>
    <scope>NUCLEOTIDE SEQUENCE [LARGE SCALE GENOMIC DNA]</scope>
</reference>
<name>A0A0G1VNT7_9BACT</name>
<dbReference type="AlphaFoldDB" id="A0A0G1VNT7"/>
<evidence type="ECO:0000313" key="2">
    <source>
        <dbReference type="Proteomes" id="UP000034589"/>
    </source>
</evidence>
<protein>
    <submittedName>
        <fullName evidence="1">Uncharacterized protein</fullName>
    </submittedName>
</protein>
<accession>A0A0G1VNT7</accession>
<gene>
    <name evidence="1" type="ORF">UY39_C0002G0004</name>
</gene>
<evidence type="ECO:0000313" key="1">
    <source>
        <dbReference type="EMBL" id="KKW08108.1"/>
    </source>
</evidence>
<proteinExistence type="predicted"/>
<sequence length="110" mass="12726">MTDKPFQIFRLAALLEVPGALATFEYLQDEVWELIKFLRINNLASDDCLPNTKDEVTREFRLMSTDVTEEGLRVLRGGFHKWIDKNDNINRTSIDMAPLEKALEKVRGNK</sequence>
<organism evidence="1 2">
    <name type="scientific">Candidatus Kaiserbacteria bacterium GW2011_GWC2_49_12</name>
    <dbReference type="NCBI Taxonomy" id="1618675"/>
    <lineage>
        <taxon>Bacteria</taxon>
        <taxon>Candidatus Kaiseribacteriota</taxon>
    </lineage>
</organism>
<dbReference type="Proteomes" id="UP000034589">
    <property type="component" value="Unassembled WGS sequence"/>
</dbReference>
<dbReference type="EMBL" id="LCPV01000002">
    <property type="protein sequence ID" value="KKW08108.1"/>
    <property type="molecule type" value="Genomic_DNA"/>
</dbReference>
<comment type="caution">
    <text evidence="1">The sequence shown here is derived from an EMBL/GenBank/DDBJ whole genome shotgun (WGS) entry which is preliminary data.</text>
</comment>